<keyword evidence="4 7" id="KW-1133">Transmembrane helix</keyword>
<keyword evidence="5 7" id="KW-0472">Membrane</keyword>
<feature type="region of interest" description="Disordered" evidence="6">
    <location>
        <begin position="1"/>
        <end position="23"/>
    </location>
</feature>
<dbReference type="KEGG" id="tmn:UCRPA7_2925"/>
<evidence type="ECO:0000256" key="6">
    <source>
        <dbReference type="SAM" id="MobiDB-lite"/>
    </source>
</evidence>
<keyword evidence="9" id="KW-1185">Reference proteome</keyword>
<evidence type="ECO:0000313" key="8">
    <source>
        <dbReference type="EMBL" id="EOO01553.1"/>
    </source>
</evidence>
<dbReference type="HOGENOM" id="CLU_001265_0_5_1"/>
<evidence type="ECO:0000256" key="3">
    <source>
        <dbReference type="ARBA" id="ARBA00022692"/>
    </source>
</evidence>
<protein>
    <submittedName>
        <fullName evidence="8">Putative allantoate permease protein</fullName>
    </submittedName>
</protein>
<comment type="subcellular location">
    <subcellularLocation>
        <location evidence="1">Membrane</location>
        <topology evidence="1">Multi-pass membrane protein</topology>
    </subcellularLocation>
</comment>
<name>R8BQA1_PHAM7</name>
<dbReference type="EMBL" id="KB932992">
    <property type="protein sequence ID" value="EOO01553.1"/>
    <property type="molecule type" value="Genomic_DNA"/>
</dbReference>
<dbReference type="GO" id="GO:0016020">
    <property type="term" value="C:membrane"/>
    <property type="evidence" value="ECO:0007669"/>
    <property type="project" value="UniProtKB-SubCell"/>
</dbReference>
<keyword evidence="2" id="KW-0813">Transport</keyword>
<dbReference type="RefSeq" id="XP_007913691.1">
    <property type="nucleotide sequence ID" value="XM_007915500.1"/>
</dbReference>
<dbReference type="PANTHER" id="PTHR43791:SF103">
    <property type="entry name" value="MAJOR FACILITATOR SUPERFAMILY (MFS) PROFILE DOMAIN-CONTAINING PROTEIN-RELATED"/>
    <property type="match status" value="1"/>
</dbReference>
<dbReference type="Proteomes" id="UP000014074">
    <property type="component" value="Unassembled WGS sequence"/>
</dbReference>
<feature type="transmembrane region" description="Helical" evidence="7">
    <location>
        <begin position="102"/>
        <end position="123"/>
    </location>
</feature>
<dbReference type="eggNOG" id="KOG2533">
    <property type="taxonomic scope" value="Eukaryota"/>
</dbReference>
<feature type="transmembrane region" description="Helical" evidence="7">
    <location>
        <begin position="317"/>
        <end position="336"/>
    </location>
</feature>
<evidence type="ECO:0000313" key="9">
    <source>
        <dbReference type="Proteomes" id="UP000014074"/>
    </source>
</evidence>
<organism evidence="8 9">
    <name type="scientific">Phaeoacremonium minimum (strain UCR-PA7)</name>
    <name type="common">Esca disease fungus</name>
    <name type="synonym">Togninia minima</name>
    <dbReference type="NCBI Taxonomy" id="1286976"/>
    <lineage>
        <taxon>Eukaryota</taxon>
        <taxon>Fungi</taxon>
        <taxon>Dikarya</taxon>
        <taxon>Ascomycota</taxon>
        <taxon>Pezizomycotina</taxon>
        <taxon>Sordariomycetes</taxon>
        <taxon>Sordariomycetidae</taxon>
        <taxon>Togniniales</taxon>
        <taxon>Togniniaceae</taxon>
        <taxon>Phaeoacremonium</taxon>
    </lineage>
</organism>
<keyword evidence="3 7" id="KW-0812">Transmembrane</keyword>
<dbReference type="PANTHER" id="PTHR43791">
    <property type="entry name" value="PERMEASE-RELATED"/>
    <property type="match status" value="1"/>
</dbReference>
<evidence type="ECO:0000256" key="1">
    <source>
        <dbReference type="ARBA" id="ARBA00004141"/>
    </source>
</evidence>
<feature type="transmembrane region" description="Helical" evidence="7">
    <location>
        <begin position="241"/>
        <end position="261"/>
    </location>
</feature>
<proteinExistence type="predicted"/>
<dbReference type="AlphaFoldDB" id="R8BQA1"/>
<dbReference type="Gene3D" id="1.20.1250.20">
    <property type="entry name" value="MFS general substrate transporter like domains"/>
    <property type="match status" value="1"/>
</dbReference>
<dbReference type="GeneID" id="19323223"/>
<evidence type="ECO:0000256" key="2">
    <source>
        <dbReference type="ARBA" id="ARBA00022448"/>
    </source>
</evidence>
<dbReference type="OrthoDB" id="6730379at2759"/>
<feature type="transmembrane region" description="Helical" evidence="7">
    <location>
        <begin position="209"/>
        <end position="229"/>
    </location>
</feature>
<evidence type="ECO:0000256" key="7">
    <source>
        <dbReference type="SAM" id="Phobius"/>
    </source>
</evidence>
<dbReference type="InterPro" id="IPR036259">
    <property type="entry name" value="MFS_trans_sf"/>
</dbReference>
<gene>
    <name evidence="8" type="ORF">UCRPA7_2925</name>
</gene>
<reference evidence="9" key="1">
    <citation type="journal article" date="2013" name="Genome Announc.">
        <title>Draft genome sequence of the ascomycete Phaeoacremonium aleophilum strain UCR-PA7, a causal agent of the esca disease complex in grapevines.</title>
        <authorList>
            <person name="Blanco-Ulate B."/>
            <person name="Rolshausen P."/>
            <person name="Cantu D."/>
        </authorList>
    </citation>
    <scope>NUCLEOTIDE SEQUENCE [LARGE SCALE GENOMIC DNA]</scope>
    <source>
        <strain evidence="9">UCR-PA7</strain>
    </source>
</reference>
<sequence>MEKTASKSSIPIDPVQTHATTGPGTIEEVEVSKASLNMKSDEALDFLGCQPGDFVYSAKEAKHVRWKLDLVLLPMMVGTYVLNFMDKVALSEASIFGIKKDLIVYLVVGPITILWGILIFFGVPASPMTAWFFSEREKKVATARVIESRTSVRNTEYKLHQVKECLIDPQTWILAVHAFLQCIEGGGLTSFQKIVLTETLGFSSRRATLMSMPAGTIHFLSVVLAGWFCSRFRNTRCYMMIFTNVIVVIGAVLVDIIYVNTVPFGLGMSMLSSNVGGFTKKATATVMMFVGYCTGQFVGPQVFIDKEAPNYPTAFRVFYSAVSMMIVLEIVLLSYLKLQNHRRDKKAAQSPTAAAHDLHDLHDSDLTDWEQLEFRYVY</sequence>
<dbReference type="GO" id="GO:0022857">
    <property type="term" value="F:transmembrane transporter activity"/>
    <property type="evidence" value="ECO:0007669"/>
    <property type="project" value="TreeGrafter"/>
</dbReference>
<dbReference type="SUPFAM" id="SSF103473">
    <property type="entry name" value="MFS general substrate transporter"/>
    <property type="match status" value="1"/>
</dbReference>
<evidence type="ECO:0000256" key="4">
    <source>
        <dbReference type="ARBA" id="ARBA00022989"/>
    </source>
</evidence>
<evidence type="ECO:0000256" key="5">
    <source>
        <dbReference type="ARBA" id="ARBA00023136"/>
    </source>
</evidence>
<accession>R8BQA1</accession>